<name>A0A135S163_9PEZI</name>
<feature type="compositionally biased region" description="Acidic residues" evidence="1">
    <location>
        <begin position="218"/>
        <end position="234"/>
    </location>
</feature>
<protein>
    <submittedName>
        <fullName evidence="2">Uncharacterized protein</fullName>
    </submittedName>
</protein>
<reference evidence="2 3" key="1">
    <citation type="submission" date="2014-02" db="EMBL/GenBank/DDBJ databases">
        <title>The genome sequence of Colletotrichum salicis CBS 607.94.</title>
        <authorList>
            <person name="Baroncelli R."/>
            <person name="Thon M.R."/>
        </authorList>
    </citation>
    <scope>NUCLEOTIDE SEQUENCE [LARGE SCALE GENOMIC DNA]</scope>
    <source>
        <strain evidence="2 3">CBS 607.94</strain>
    </source>
</reference>
<feature type="region of interest" description="Disordered" evidence="1">
    <location>
        <begin position="218"/>
        <end position="265"/>
    </location>
</feature>
<sequence>MSNVKEQDGKKSVPDGTPQGKAIPQHINHHSDSAQISLGQTLFQERAVIEHINVVNLWGPHSRTIAQCVESYYSGLDKPRTQPSKTRDGFRYKALKYYGAQSNQYQAAEIDNEGGRMGIILAESDSHFWCHATGSWVCQRRKEKKKNGVFKFTHNPPKFHAVVHIVPHFTSLHLKLLRDLFREIMTDGPDELANALLLSEDIKGYFDSYKLLWSEESLDDPDEEAQDNSDEDVWDEAKNELQKANTQPLRQGYGFDTRSGQGSIA</sequence>
<proteinExistence type="predicted"/>
<keyword evidence="3" id="KW-1185">Reference proteome</keyword>
<dbReference type="OrthoDB" id="5386595at2759"/>
<dbReference type="EMBL" id="JFFI01002583">
    <property type="protein sequence ID" value="KXH29664.1"/>
    <property type="molecule type" value="Genomic_DNA"/>
</dbReference>
<feature type="compositionally biased region" description="Basic and acidic residues" evidence="1">
    <location>
        <begin position="1"/>
        <end position="13"/>
    </location>
</feature>
<accession>A0A135S163</accession>
<evidence type="ECO:0000313" key="2">
    <source>
        <dbReference type="EMBL" id="KXH29664.1"/>
    </source>
</evidence>
<comment type="caution">
    <text evidence="2">The sequence shown here is derived from an EMBL/GenBank/DDBJ whole genome shotgun (WGS) entry which is preliminary data.</text>
</comment>
<gene>
    <name evidence="2" type="ORF">CSAL01_02891</name>
</gene>
<evidence type="ECO:0000313" key="3">
    <source>
        <dbReference type="Proteomes" id="UP000070121"/>
    </source>
</evidence>
<organism evidence="2 3">
    <name type="scientific">Colletotrichum salicis</name>
    <dbReference type="NCBI Taxonomy" id="1209931"/>
    <lineage>
        <taxon>Eukaryota</taxon>
        <taxon>Fungi</taxon>
        <taxon>Dikarya</taxon>
        <taxon>Ascomycota</taxon>
        <taxon>Pezizomycotina</taxon>
        <taxon>Sordariomycetes</taxon>
        <taxon>Hypocreomycetidae</taxon>
        <taxon>Glomerellales</taxon>
        <taxon>Glomerellaceae</taxon>
        <taxon>Colletotrichum</taxon>
        <taxon>Colletotrichum acutatum species complex</taxon>
    </lineage>
</organism>
<feature type="region of interest" description="Disordered" evidence="1">
    <location>
        <begin position="1"/>
        <end position="25"/>
    </location>
</feature>
<dbReference type="Proteomes" id="UP000070121">
    <property type="component" value="Unassembled WGS sequence"/>
</dbReference>
<evidence type="ECO:0000256" key="1">
    <source>
        <dbReference type="SAM" id="MobiDB-lite"/>
    </source>
</evidence>
<dbReference type="AlphaFoldDB" id="A0A135S163"/>